<name>A0AAD6WS87_9AGAR</name>
<accession>A0AAD6WS87</accession>
<dbReference type="Proteomes" id="UP001218188">
    <property type="component" value="Unassembled WGS sequence"/>
</dbReference>
<evidence type="ECO:0000313" key="1">
    <source>
        <dbReference type="EMBL" id="KAJ7019059.1"/>
    </source>
</evidence>
<proteinExistence type="predicted"/>
<evidence type="ECO:0000313" key="2">
    <source>
        <dbReference type="Proteomes" id="UP001218188"/>
    </source>
</evidence>
<protein>
    <submittedName>
        <fullName evidence="1">Uncharacterized protein</fullName>
    </submittedName>
</protein>
<keyword evidence="2" id="KW-1185">Reference proteome</keyword>
<dbReference type="EMBL" id="JARJCM010000308">
    <property type="protein sequence ID" value="KAJ7019059.1"/>
    <property type="molecule type" value="Genomic_DNA"/>
</dbReference>
<sequence>MKSRECRDCAFAVEDQQAQGFRGMSVVRLKMFFSFAHDGWFKKVGRSPDPETGMWIVEPQIQGNSHLTTIIHLDTLLRGAHLIPVYGTGHIPIGFHHFHSLDAFKSFHVNKYIDHHANEIAF</sequence>
<organism evidence="1 2">
    <name type="scientific">Mycena alexandri</name>
    <dbReference type="NCBI Taxonomy" id="1745969"/>
    <lineage>
        <taxon>Eukaryota</taxon>
        <taxon>Fungi</taxon>
        <taxon>Dikarya</taxon>
        <taxon>Basidiomycota</taxon>
        <taxon>Agaricomycotina</taxon>
        <taxon>Agaricomycetes</taxon>
        <taxon>Agaricomycetidae</taxon>
        <taxon>Agaricales</taxon>
        <taxon>Marasmiineae</taxon>
        <taxon>Mycenaceae</taxon>
        <taxon>Mycena</taxon>
    </lineage>
</organism>
<dbReference type="AlphaFoldDB" id="A0AAD6WS87"/>
<comment type="caution">
    <text evidence="1">The sequence shown here is derived from an EMBL/GenBank/DDBJ whole genome shotgun (WGS) entry which is preliminary data.</text>
</comment>
<reference evidence="1" key="1">
    <citation type="submission" date="2023-03" db="EMBL/GenBank/DDBJ databases">
        <title>Massive genome expansion in bonnet fungi (Mycena s.s.) driven by repeated elements and novel gene families across ecological guilds.</title>
        <authorList>
            <consortium name="Lawrence Berkeley National Laboratory"/>
            <person name="Harder C.B."/>
            <person name="Miyauchi S."/>
            <person name="Viragh M."/>
            <person name="Kuo A."/>
            <person name="Thoen E."/>
            <person name="Andreopoulos B."/>
            <person name="Lu D."/>
            <person name="Skrede I."/>
            <person name="Drula E."/>
            <person name="Henrissat B."/>
            <person name="Morin E."/>
            <person name="Kohler A."/>
            <person name="Barry K."/>
            <person name="LaButti K."/>
            <person name="Morin E."/>
            <person name="Salamov A."/>
            <person name="Lipzen A."/>
            <person name="Mereny Z."/>
            <person name="Hegedus B."/>
            <person name="Baldrian P."/>
            <person name="Stursova M."/>
            <person name="Weitz H."/>
            <person name="Taylor A."/>
            <person name="Grigoriev I.V."/>
            <person name="Nagy L.G."/>
            <person name="Martin F."/>
            <person name="Kauserud H."/>
        </authorList>
    </citation>
    <scope>NUCLEOTIDE SEQUENCE</scope>
    <source>
        <strain evidence="1">CBHHK200</strain>
    </source>
</reference>
<gene>
    <name evidence="1" type="ORF">C8F04DRAFT_1214415</name>
</gene>